<dbReference type="PANTHER" id="PTHR12526">
    <property type="entry name" value="GLYCOSYLTRANSFERASE"/>
    <property type="match status" value="1"/>
</dbReference>
<feature type="domain" description="Glycosyl transferase family 1" evidence="2">
    <location>
        <begin position="210"/>
        <end position="363"/>
    </location>
</feature>
<dbReference type="SUPFAM" id="SSF53756">
    <property type="entry name" value="UDP-Glycosyltransferase/glycogen phosphorylase"/>
    <property type="match status" value="1"/>
</dbReference>
<dbReference type="InterPro" id="IPR001296">
    <property type="entry name" value="Glyco_trans_1"/>
</dbReference>
<proteinExistence type="predicted"/>
<name>I0H9S7_ACTM4</name>
<dbReference type="EMBL" id="AP012319">
    <property type="protein sequence ID" value="BAL89764.1"/>
    <property type="molecule type" value="Genomic_DNA"/>
</dbReference>
<keyword evidence="4" id="KW-1185">Reference proteome</keyword>
<evidence type="ECO:0000313" key="3">
    <source>
        <dbReference type="EMBL" id="BAL89764.1"/>
    </source>
</evidence>
<dbReference type="Pfam" id="PF00534">
    <property type="entry name" value="Glycos_transf_1"/>
    <property type="match status" value="1"/>
</dbReference>
<sequence>MNIRYILHNAYGVGGTIRTVFNQANALCDSHDVEIASVYRTGQKPALPLDPRVRLVCLTELRDNGSRFTDAPGTNSRFWRKTRRFRNPLPHGRDFRYKRWDPYVDMRVIRYMRAQRDGVLITTRPSLNLLSAWFGPQRLIRIGQDHMNFDSYKPPLQTAMVRAYPRLDAVTVLTRADLGSYREAMGDRARLVRIPNGIPARSGVPDGQRAPIVAAAGRLSRQKGFDLLVEAFAQVHAEHPDWQLHLFGEGKWRPKLTAMIAERGLEGTVRLRGLSRTLDAEFARASIFALSSRKEGLPMVLLEAMSTGLPVVAFDCPTGPADVVDDGVNGLLVPAEDVPGMAAGLSRLIENGDERTAMGKDARVTAAGYEMPVIVAQWEKLFAELAAR</sequence>
<dbReference type="Gene3D" id="3.40.50.2000">
    <property type="entry name" value="Glycogen Phosphorylase B"/>
    <property type="match status" value="2"/>
</dbReference>
<dbReference type="eggNOG" id="COG0438">
    <property type="taxonomic scope" value="Bacteria"/>
</dbReference>
<accession>I0H9S7</accession>
<organism evidence="3 4">
    <name type="scientific">Actinoplanes missouriensis (strain ATCC 14538 / DSM 43046 / CBS 188.64 / JCM 3121 / NBRC 102363 / NCIMB 12654 / NRRL B-3342 / UNCC 431)</name>
    <dbReference type="NCBI Taxonomy" id="512565"/>
    <lineage>
        <taxon>Bacteria</taxon>
        <taxon>Bacillati</taxon>
        <taxon>Actinomycetota</taxon>
        <taxon>Actinomycetes</taxon>
        <taxon>Micromonosporales</taxon>
        <taxon>Micromonosporaceae</taxon>
        <taxon>Actinoplanes</taxon>
    </lineage>
</organism>
<dbReference type="KEGG" id="ams:AMIS_45440"/>
<dbReference type="AlphaFoldDB" id="I0H9S7"/>
<dbReference type="CDD" id="cd03820">
    <property type="entry name" value="GT4_AmsD-like"/>
    <property type="match status" value="1"/>
</dbReference>
<protein>
    <submittedName>
        <fullName evidence="3">Putative glycosyltransferase</fullName>
    </submittedName>
</protein>
<dbReference type="Proteomes" id="UP000007882">
    <property type="component" value="Chromosome"/>
</dbReference>
<evidence type="ECO:0000256" key="1">
    <source>
        <dbReference type="ARBA" id="ARBA00022679"/>
    </source>
</evidence>
<reference evidence="3 4" key="1">
    <citation type="submission" date="2012-02" db="EMBL/GenBank/DDBJ databases">
        <title>Complete genome sequence of Actinoplanes missouriensis 431 (= NBRC 102363).</title>
        <authorList>
            <person name="Ohnishi Y."/>
            <person name="Ishikawa J."/>
            <person name="Sekine M."/>
            <person name="Hosoyama A."/>
            <person name="Harada T."/>
            <person name="Narita H."/>
            <person name="Hata T."/>
            <person name="Konno Y."/>
            <person name="Tutikane K."/>
            <person name="Fujita N."/>
            <person name="Horinouchi S."/>
            <person name="Hayakawa M."/>
        </authorList>
    </citation>
    <scope>NUCLEOTIDE SEQUENCE [LARGE SCALE GENOMIC DNA]</scope>
    <source>
        <strain evidence="4">ATCC 14538 / DSM 43046 / CBS 188.64 / JCM 3121 / NBRC 102363 / NCIMB 12654 / NRRL B-3342 / UNCC 431</strain>
    </source>
</reference>
<dbReference type="RefSeq" id="WP_014444654.1">
    <property type="nucleotide sequence ID" value="NC_017093.1"/>
</dbReference>
<dbReference type="GO" id="GO:0016740">
    <property type="term" value="F:transferase activity"/>
    <property type="evidence" value="ECO:0007669"/>
    <property type="project" value="UniProtKB-KW"/>
</dbReference>
<dbReference type="STRING" id="512565.AMIS_45440"/>
<keyword evidence="1 3" id="KW-0808">Transferase</keyword>
<dbReference type="PATRIC" id="fig|512565.3.peg.4529"/>
<evidence type="ECO:0000259" key="2">
    <source>
        <dbReference type="Pfam" id="PF00534"/>
    </source>
</evidence>
<gene>
    <name evidence="3" type="ordered locus">AMIS_45440</name>
</gene>
<dbReference type="HOGENOM" id="CLU_009583_0_0_11"/>
<evidence type="ECO:0000313" key="4">
    <source>
        <dbReference type="Proteomes" id="UP000007882"/>
    </source>
</evidence>